<dbReference type="InterPro" id="IPR020806">
    <property type="entry name" value="PKS_PP-bd"/>
</dbReference>
<feature type="region of interest" description="Disordered" evidence="4">
    <location>
        <begin position="1"/>
        <end position="25"/>
    </location>
</feature>
<dbReference type="Gene3D" id="3.30.559.10">
    <property type="entry name" value="Chloramphenicol acetyltransferase-like domain"/>
    <property type="match status" value="1"/>
</dbReference>
<feature type="non-terminal residue" evidence="6">
    <location>
        <position position="1"/>
    </location>
</feature>
<dbReference type="GO" id="GO:0005829">
    <property type="term" value="C:cytosol"/>
    <property type="evidence" value="ECO:0007669"/>
    <property type="project" value="TreeGrafter"/>
</dbReference>
<dbReference type="PANTHER" id="PTHR45527:SF1">
    <property type="entry name" value="FATTY ACID SYNTHASE"/>
    <property type="match status" value="1"/>
</dbReference>
<gene>
    <name evidence="6" type="ORF">D7V88_18405</name>
</gene>
<feature type="domain" description="Carrier" evidence="5">
    <location>
        <begin position="23"/>
        <end position="98"/>
    </location>
</feature>
<dbReference type="InterPro" id="IPR006162">
    <property type="entry name" value="Ppantetheine_attach_site"/>
</dbReference>
<protein>
    <submittedName>
        <fullName evidence="6">Non-ribosomal peptide synthetase</fullName>
    </submittedName>
</protein>
<sequence length="898" mass="98871">GKVDRRALPVPDASHLPASTYEAPATPTEERLAALWAELLRVPTVGRHDNFFELGGHSLLATQVVARVRARFGVELAVRTLFESPTVAALARRLPDATTPALPPLTRAKRDVPPPLSFAQQRLWFIDQLEPGSSLYNMPFALSLSGTVDVAALQQAIDALVHRHEALRTTYAVRDGEPWQYIHPALPGNLRTEDLSLLPAEAREAEARRRADEDALRPFDLGTGPLARFTLLKLEEHEHLLLLCLHHTVSDGWSFGVLLREVVALYEAFRQGQPSPLPELPVQYADYAVWQRTWLEGRVLEAQLDWWRHQLDSAPRTLAMPSDRSRPEKRSARGALLPVRLSPPLSEAVETLAKREGATPFMVLMAAFQTLLSRYTGQDDVLVGTPIAGRRHAETEGLIGFFVNTLVLRARFGAGTSFRRLLAQVRANTLGAYEHQDLPFERLVEALQPERDLGRTPLFQALFALHNTPESEVDLPGLTLKALELADTTAKFDLDLALTRRPDGFQGALSYSTDLFDAATVQHLMEQWDALLQGVLAAPDAPLDLGPLLTPEALRRKVVPKQHRRPDLASTAEATVIAPRDTLERELAELWEELLGKRSIGVTQAFFDLGGHSLLAVKLMARIRERFHRDLPLAALFQAPTVAQLARLLREAPTAFSPLVPIQPHGTQRPFFCVHPAGGNVLAYAELAKQLGPDQPFHGLQSQGLDGTRPPLDTVEAMAALYVDALRAVQPKGPYRLGGWSMGGVVAYEMARQLQARGEAVELLALIDPSPAKDDRVPFDVGDASQVASLFELDRGQLAAPEAEGPQGHTLLQVFTHNLRALKHYRPGPFQGRVLLLQASEAPTSEGPRDEGWDALITGALVRETLPGNHYTLLRTPNVQALAKRLETALQPLPSKPG</sequence>
<dbReference type="InterPro" id="IPR036736">
    <property type="entry name" value="ACP-like_sf"/>
</dbReference>
<dbReference type="GO" id="GO:0031177">
    <property type="term" value="F:phosphopantetheine binding"/>
    <property type="evidence" value="ECO:0007669"/>
    <property type="project" value="InterPro"/>
</dbReference>
<keyword evidence="3" id="KW-0597">Phosphoprotein</keyword>
<dbReference type="FunFam" id="3.30.559.10:FF:000012">
    <property type="entry name" value="Non-ribosomal peptide synthetase"/>
    <property type="match status" value="1"/>
</dbReference>
<dbReference type="SMART" id="SM00823">
    <property type="entry name" value="PKS_PP"/>
    <property type="match status" value="2"/>
</dbReference>
<dbReference type="InterPro" id="IPR029058">
    <property type="entry name" value="AB_hydrolase_fold"/>
</dbReference>
<dbReference type="InterPro" id="IPR009081">
    <property type="entry name" value="PP-bd_ACP"/>
</dbReference>
<dbReference type="SUPFAM" id="SSF52777">
    <property type="entry name" value="CoA-dependent acyltransferases"/>
    <property type="match status" value="2"/>
</dbReference>
<comment type="caution">
    <text evidence="6">The sequence shown here is derived from an EMBL/GenBank/DDBJ whole genome shotgun (WGS) entry which is preliminary data.</text>
</comment>
<dbReference type="AlphaFoldDB" id="A0A3A8IUE5"/>
<dbReference type="SUPFAM" id="SSF47336">
    <property type="entry name" value="ACP-like"/>
    <property type="match status" value="2"/>
</dbReference>
<dbReference type="PROSITE" id="PS50075">
    <property type="entry name" value="CARRIER"/>
    <property type="match status" value="2"/>
</dbReference>
<dbReference type="Gene3D" id="3.30.559.30">
    <property type="entry name" value="Nonribosomal peptide synthetase, condensation domain"/>
    <property type="match status" value="1"/>
</dbReference>
<evidence type="ECO:0000256" key="3">
    <source>
        <dbReference type="ARBA" id="ARBA00022553"/>
    </source>
</evidence>
<dbReference type="RefSeq" id="WP_244238232.1">
    <property type="nucleotide sequence ID" value="NZ_RAVZ01000118.1"/>
</dbReference>
<dbReference type="InterPro" id="IPR020802">
    <property type="entry name" value="TesA-like"/>
</dbReference>
<proteinExistence type="predicted"/>
<dbReference type="InterPro" id="IPR001242">
    <property type="entry name" value="Condensation_dom"/>
</dbReference>
<evidence type="ECO:0000256" key="2">
    <source>
        <dbReference type="ARBA" id="ARBA00022450"/>
    </source>
</evidence>
<keyword evidence="2" id="KW-0596">Phosphopantetheine</keyword>
<dbReference type="InterPro" id="IPR023213">
    <property type="entry name" value="CAT-like_dom_sf"/>
</dbReference>
<dbReference type="SMART" id="SM00824">
    <property type="entry name" value="PKS_TE"/>
    <property type="match status" value="1"/>
</dbReference>
<dbReference type="Gene3D" id="1.10.1200.10">
    <property type="entry name" value="ACP-like"/>
    <property type="match status" value="2"/>
</dbReference>
<accession>A0A3A8IUE5</accession>
<evidence type="ECO:0000256" key="1">
    <source>
        <dbReference type="ARBA" id="ARBA00001957"/>
    </source>
</evidence>
<dbReference type="SUPFAM" id="SSF53474">
    <property type="entry name" value="alpha/beta-Hydrolases"/>
    <property type="match status" value="1"/>
</dbReference>
<feature type="domain" description="Carrier" evidence="5">
    <location>
        <begin position="578"/>
        <end position="653"/>
    </location>
</feature>
<keyword evidence="7" id="KW-1185">Reference proteome</keyword>
<reference evidence="7" key="1">
    <citation type="submission" date="2018-09" db="EMBL/GenBank/DDBJ databases">
        <authorList>
            <person name="Livingstone P.G."/>
            <person name="Whitworth D.E."/>
        </authorList>
    </citation>
    <scope>NUCLEOTIDE SEQUENCE [LARGE SCALE GENOMIC DNA]</scope>
    <source>
        <strain evidence="7">CA054A</strain>
    </source>
</reference>
<evidence type="ECO:0000313" key="6">
    <source>
        <dbReference type="EMBL" id="RKG86206.1"/>
    </source>
</evidence>
<dbReference type="EMBL" id="RAVZ01000118">
    <property type="protein sequence ID" value="RKG86206.1"/>
    <property type="molecule type" value="Genomic_DNA"/>
</dbReference>
<evidence type="ECO:0000313" key="7">
    <source>
        <dbReference type="Proteomes" id="UP000268094"/>
    </source>
</evidence>
<dbReference type="CDD" id="cd19531">
    <property type="entry name" value="LCL_NRPS-like"/>
    <property type="match status" value="1"/>
</dbReference>
<dbReference type="FunFam" id="1.10.1200.10:FF:000016">
    <property type="entry name" value="Non-ribosomal peptide synthase"/>
    <property type="match status" value="2"/>
</dbReference>
<dbReference type="Gene3D" id="3.40.50.1820">
    <property type="entry name" value="alpha/beta hydrolase"/>
    <property type="match status" value="1"/>
</dbReference>
<name>A0A3A8IUE5_9BACT</name>
<comment type="cofactor">
    <cofactor evidence="1">
        <name>pantetheine 4'-phosphate</name>
        <dbReference type="ChEBI" id="CHEBI:47942"/>
    </cofactor>
</comment>
<dbReference type="PANTHER" id="PTHR45527">
    <property type="entry name" value="NONRIBOSOMAL PEPTIDE SYNTHETASE"/>
    <property type="match status" value="1"/>
</dbReference>
<dbReference type="Pfam" id="PF00668">
    <property type="entry name" value="Condensation"/>
    <property type="match status" value="1"/>
</dbReference>
<dbReference type="GO" id="GO:0043041">
    <property type="term" value="P:amino acid activation for nonribosomal peptide biosynthetic process"/>
    <property type="evidence" value="ECO:0007669"/>
    <property type="project" value="TreeGrafter"/>
</dbReference>
<dbReference type="Pfam" id="PF00550">
    <property type="entry name" value="PP-binding"/>
    <property type="match status" value="2"/>
</dbReference>
<dbReference type="GO" id="GO:0072330">
    <property type="term" value="P:monocarboxylic acid biosynthetic process"/>
    <property type="evidence" value="ECO:0007669"/>
    <property type="project" value="UniProtKB-ARBA"/>
</dbReference>
<dbReference type="PROSITE" id="PS00012">
    <property type="entry name" value="PHOSPHOPANTETHEINE"/>
    <property type="match status" value="1"/>
</dbReference>
<organism evidence="6 7">
    <name type="scientific">Corallococcus terminator</name>
    <dbReference type="NCBI Taxonomy" id="2316733"/>
    <lineage>
        <taxon>Bacteria</taxon>
        <taxon>Pseudomonadati</taxon>
        <taxon>Myxococcota</taxon>
        <taxon>Myxococcia</taxon>
        <taxon>Myxococcales</taxon>
        <taxon>Cystobacterineae</taxon>
        <taxon>Myxococcaceae</taxon>
        <taxon>Corallococcus</taxon>
    </lineage>
</organism>
<dbReference type="GO" id="GO:0044550">
    <property type="term" value="P:secondary metabolite biosynthetic process"/>
    <property type="evidence" value="ECO:0007669"/>
    <property type="project" value="TreeGrafter"/>
</dbReference>
<evidence type="ECO:0000256" key="4">
    <source>
        <dbReference type="SAM" id="MobiDB-lite"/>
    </source>
</evidence>
<dbReference type="Proteomes" id="UP000268094">
    <property type="component" value="Unassembled WGS sequence"/>
</dbReference>
<dbReference type="Pfam" id="PF00975">
    <property type="entry name" value="Thioesterase"/>
    <property type="match status" value="1"/>
</dbReference>
<dbReference type="InterPro" id="IPR001031">
    <property type="entry name" value="Thioesterase"/>
</dbReference>
<evidence type="ECO:0000259" key="5">
    <source>
        <dbReference type="PROSITE" id="PS50075"/>
    </source>
</evidence>
<dbReference type="GO" id="GO:0003824">
    <property type="term" value="F:catalytic activity"/>
    <property type="evidence" value="ECO:0007669"/>
    <property type="project" value="InterPro"/>
</dbReference>